<sequence>MAGIDRLVGERISKGRRRKGLLQRDLRDAISRSESWAAFISRAEAHAGAGNVEAACTDGHVALELVTEIQHLPRPPIPTSHPDGHPRKRDYVADGLGNAPAVLIDDDFTGLDHLRAAERTDTGYPTPLIQPDPHVGLQGPHITAAMEWASALARR</sequence>
<protein>
    <submittedName>
        <fullName evidence="1">Uncharacterized protein</fullName>
    </submittedName>
</protein>
<evidence type="ECO:0000313" key="1">
    <source>
        <dbReference type="EMBL" id="MFC5664459.1"/>
    </source>
</evidence>
<dbReference type="EMBL" id="JBHSOF010000017">
    <property type="protein sequence ID" value="MFC5664459.1"/>
    <property type="molecule type" value="Genomic_DNA"/>
</dbReference>
<proteinExistence type="predicted"/>
<name>A0ABW0X640_9ACTN</name>
<organism evidence="1 2">
    <name type="scientific">Kitasatospora misakiensis</name>
    <dbReference type="NCBI Taxonomy" id="67330"/>
    <lineage>
        <taxon>Bacteria</taxon>
        <taxon>Bacillati</taxon>
        <taxon>Actinomycetota</taxon>
        <taxon>Actinomycetes</taxon>
        <taxon>Kitasatosporales</taxon>
        <taxon>Streptomycetaceae</taxon>
        <taxon>Kitasatospora</taxon>
    </lineage>
</organism>
<evidence type="ECO:0000313" key="2">
    <source>
        <dbReference type="Proteomes" id="UP001595975"/>
    </source>
</evidence>
<dbReference type="RefSeq" id="WP_380226155.1">
    <property type="nucleotide sequence ID" value="NZ_JBHSOF010000017.1"/>
</dbReference>
<comment type="caution">
    <text evidence="1">The sequence shown here is derived from an EMBL/GenBank/DDBJ whole genome shotgun (WGS) entry which is preliminary data.</text>
</comment>
<gene>
    <name evidence="1" type="ORF">ACFP3U_15880</name>
</gene>
<keyword evidence="2" id="KW-1185">Reference proteome</keyword>
<reference evidence="2" key="1">
    <citation type="journal article" date="2019" name="Int. J. Syst. Evol. Microbiol.">
        <title>The Global Catalogue of Microorganisms (GCM) 10K type strain sequencing project: providing services to taxonomists for standard genome sequencing and annotation.</title>
        <authorList>
            <consortium name="The Broad Institute Genomics Platform"/>
            <consortium name="The Broad Institute Genome Sequencing Center for Infectious Disease"/>
            <person name="Wu L."/>
            <person name="Ma J."/>
        </authorList>
    </citation>
    <scope>NUCLEOTIDE SEQUENCE [LARGE SCALE GENOMIC DNA]</scope>
    <source>
        <strain evidence="2">CGMCC 4.1437</strain>
    </source>
</reference>
<accession>A0ABW0X640</accession>
<dbReference type="Proteomes" id="UP001595975">
    <property type="component" value="Unassembled WGS sequence"/>
</dbReference>